<evidence type="ECO:0000256" key="2">
    <source>
        <dbReference type="ARBA" id="ARBA00023125"/>
    </source>
</evidence>
<name>A0AAW1HRV6_POPJA</name>
<dbReference type="Proteomes" id="UP001458880">
    <property type="component" value="Unassembled WGS sequence"/>
</dbReference>
<dbReference type="Pfam" id="PF03221">
    <property type="entry name" value="HTH_Tnp_Tc5"/>
    <property type="match status" value="1"/>
</dbReference>
<organism evidence="5 6">
    <name type="scientific">Popillia japonica</name>
    <name type="common">Japanese beetle</name>
    <dbReference type="NCBI Taxonomy" id="7064"/>
    <lineage>
        <taxon>Eukaryota</taxon>
        <taxon>Metazoa</taxon>
        <taxon>Ecdysozoa</taxon>
        <taxon>Arthropoda</taxon>
        <taxon>Hexapoda</taxon>
        <taxon>Insecta</taxon>
        <taxon>Pterygota</taxon>
        <taxon>Neoptera</taxon>
        <taxon>Endopterygota</taxon>
        <taxon>Coleoptera</taxon>
        <taxon>Polyphaga</taxon>
        <taxon>Scarabaeiformia</taxon>
        <taxon>Scarabaeidae</taxon>
        <taxon>Rutelinae</taxon>
        <taxon>Popillia</taxon>
    </lineage>
</organism>
<evidence type="ECO:0000256" key="3">
    <source>
        <dbReference type="SAM" id="MobiDB-lite"/>
    </source>
</evidence>
<dbReference type="InterPro" id="IPR006600">
    <property type="entry name" value="HTH_CenpB_DNA-bd_dom"/>
</dbReference>
<dbReference type="AlphaFoldDB" id="A0AAW1HRV6"/>
<evidence type="ECO:0000313" key="6">
    <source>
        <dbReference type="Proteomes" id="UP001458880"/>
    </source>
</evidence>
<reference evidence="5 6" key="1">
    <citation type="journal article" date="2024" name="BMC Genomics">
        <title>De novo assembly and annotation of Popillia japonica's genome with initial clues to its potential as an invasive pest.</title>
        <authorList>
            <person name="Cucini C."/>
            <person name="Boschi S."/>
            <person name="Funari R."/>
            <person name="Cardaioli E."/>
            <person name="Iannotti N."/>
            <person name="Marturano G."/>
            <person name="Paoli F."/>
            <person name="Bruttini M."/>
            <person name="Carapelli A."/>
            <person name="Frati F."/>
            <person name="Nardi F."/>
        </authorList>
    </citation>
    <scope>NUCLEOTIDE SEQUENCE [LARGE SCALE GENOMIC DNA]</scope>
    <source>
        <strain evidence="5">DMR45628</strain>
    </source>
</reference>
<comment type="caution">
    <text evidence="5">The sequence shown here is derived from an EMBL/GenBank/DDBJ whole genome shotgun (WGS) entry which is preliminary data.</text>
</comment>
<proteinExistence type="predicted"/>
<protein>
    <submittedName>
        <fullName evidence="5">Tc5 transposase DNA-binding domain</fullName>
    </submittedName>
</protein>
<dbReference type="Gene3D" id="1.10.10.60">
    <property type="entry name" value="Homeodomain-like"/>
    <property type="match status" value="1"/>
</dbReference>
<dbReference type="SMART" id="SM00674">
    <property type="entry name" value="CENPB"/>
    <property type="match status" value="1"/>
</dbReference>
<dbReference type="SUPFAM" id="SSF46689">
    <property type="entry name" value="Homeodomain-like"/>
    <property type="match status" value="1"/>
</dbReference>
<dbReference type="PANTHER" id="PTHR19303">
    <property type="entry name" value="TRANSPOSON"/>
    <property type="match status" value="1"/>
</dbReference>
<evidence type="ECO:0000313" key="5">
    <source>
        <dbReference type="EMBL" id="KAK9679157.1"/>
    </source>
</evidence>
<dbReference type="GO" id="GO:0003677">
    <property type="term" value="F:DNA binding"/>
    <property type="evidence" value="ECO:0007669"/>
    <property type="project" value="UniProtKB-KW"/>
</dbReference>
<evidence type="ECO:0000259" key="4">
    <source>
        <dbReference type="PROSITE" id="PS51253"/>
    </source>
</evidence>
<keyword evidence="2 5" id="KW-0238">DNA-binding</keyword>
<evidence type="ECO:0000256" key="1">
    <source>
        <dbReference type="ARBA" id="ARBA00004123"/>
    </source>
</evidence>
<feature type="region of interest" description="Disordered" evidence="3">
    <location>
        <begin position="120"/>
        <end position="146"/>
    </location>
</feature>
<sequence length="146" mass="16848">MRKPQDRSLDDAVYKWFCQLRSSGLVVRGVEIQAAAERLAKQEIKNFKGISGWLFRFRRRHNIKNKKICGESLSADVEAIGPFRQKLNDILKTENIEPLQLYNYDETVLYWRALPNSTQASTAERNTPGRKTSKDQVSAKVKSYVQ</sequence>
<keyword evidence="6" id="KW-1185">Reference proteome</keyword>
<comment type="subcellular location">
    <subcellularLocation>
        <location evidence="1">Nucleus</location>
    </subcellularLocation>
</comment>
<dbReference type="EMBL" id="JASPKY010001077">
    <property type="protein sequence ID" value="KAK9679157.1"/>
    <property type="molecule type" value="Genomic_DNA"/>
</dbReference>
<dbReference type="GO" id="GO:0005634">
    <property type="term" value="C:nucleus"/>
    <property type="evidence" value="ECO:0007669"/>
    <property type="project" value="UniProtKB-SubCell"/>
</dbReference>
<dbReference type="PANTHER" id="PTHR19303:SF17">
    <property type="entry name" value="TIGGER TRANSPOSABLE ELEMENT-DERIVED PROTEIN 7"/>
    <property type="match status" value="1"/>
</dbReference>
<accession>A0AAW1HRV6</accession>
<gene>
    <name evidence="5" type="ORF">QE152_g40230</name>
</gene>
<dbReference type="InterPro" id="IPR050863">
    <property type="entry name" value="CenT-Element_Derived"/>
</dbReference>
<dbReference type="InterPro" id="IPR009057">
    <property type="entry name" value="Homeodomain-like_sf"/>
</dbReference>
<feature type="domain" description="HTH CENPB-type" evidence="4">
    <location>
        <begin position="1"/>
        <end position="67"/>
    </location>
</feature>
<dbReference type="PROSITE" id="PS51253">
    <property type="entry name" value="HTH_CENPB"/>
    <property type="match status" value="1"/>
</dbReference>